<sequence>MNVFVLSHRCGHCVHRQVVTGVAQYETAKRGCVGKPCPVCGTRPRAEDDLQMVAPDDQVDAVGRGMLPWDRSAGSVGHTVAHDAFARGDFAQSLRQQMSSRAGAARKAEFQALSTAFAGLLGFPIGNEAYERRDFGRALVWLTVAAAAVRHPTEVAACHLYLGLTRAELGDLRAAATAFDTAAARTDADPVVRAIAADQLGTTRKALGDLPAARAAYQLALDLGAPSTVDKAGINLGTLEDEAGNQDRAHKIWERVHRTAATPEYRAYAAHNLGWHWEQAGDPGKAYRYYREAASGPVPEVVARASDRLRVLPPPRRRFFGRDR</sequence>
<organism evidence="1 2">
    <name type="scientific">Paractinoplanes rishiriensis</name>
    <dbReference type="NCBI Taxonomy" id="1050105"/>
    <lineage>
        <taxon>Bacteria</taxon>
        <taxon>Bacillati</taxon>
        <taxon>Actinomycetota</taxon>
        <taxon>Actinomycetes</taxon>
        <taxon>Micromonosporales</taxon>
        <taxon>Micromonosporaceae</taxon>
        <taxon>Paractinoplanes</taxon>
    </lineage>
</organism>
<dbReference type="InterPro" id="IPR011990">
    <property type="entry name" value="TPR-like_helical_dom_sf"/>
</dbReference>
<accession>A0A919JWF3</accession>
<dbReference type="AlphaFoldDB" id="A0A919JWF3"/>
<evidence type="ECO:0000313" key="1">
    <source>
        <dbReference type="EMBL" id="GIE94383.1"/>
    </source>
</evidence>
<protein>
    <recommendedName>
        <fullName evidence="3">Tetratricopeptide repeat protein</fullName>
    </recommendedName>
</protein>
<dbReference type="EMBL" id="BOMV01000013">
    <property type="protein sequence ID" value="GIE94383.1"/>
    <property type="molecule type" value="Genomic_DNA"/>
</dbReference>
<dbReference type="Proteomes" id="UP000636960">
    <property type="component" value="Unassembled WGS sequence"/>
</dbReference>
<keyword evidence="2" id="KW-1185">Reference proteome</keyword>
<evidence type="ECO:0008006" key="3">
    <source>
        <dbReference type="Google" id="ProtNLM"/>
    </source>
</evidence>
<comment type="caution">
    <text evidence="1">The sequence shown here is derived from an EMBL/GenBank/DDBJ whole genome shotgun (WGS) entry which is preliminary data.</text>
</comment>
<reference evidence="1" key="1">
    <citation type="submission" date="2021-01" db="EMBL/GenBank/DDBJ databases">
        <title>Whole genome shotgun sequence of Actinoplanes rishiriensis NBRC 108556.</title>
        <authorList>
            <person name="Komaki H."/>
            <person name="Tamura T."/>
        </authorList>
    </citation>
    <scope>NUCLEOTIDE SEQUENCE</scope>
    <source>
        <strain evidence="1">NBRC 108556</strain>
    </source>
</reference>
<evidence type="ECO:0000313" key="2">
    <source>
        <dbReference type="Proteomes" id="UP000636960"/>
    </source>
</evidence>
<dbReference type="SUPFAM" id="SSF81901">
    <property type="entry name" value="HCP-like"/>
    <property type="match status" value="1"/>
</dbReference>
<proteinExistence type="predicted"/>
<gene>
    <name evidence="1" type="ORF">Ari01nite_18480</name>
</gene>
<dbReference type="Gene3D" id="1.25.40.10">
    <property type="entry name" value="Tetratricopeptide repeat domain"/>
    <property type="match status" value="1"/>
</dbReference>
<name>A0A919JWF3_9ACTN</name>